<evidence type="ECO:0000256" key="2">
    <source>
        <dbReference type="ARBA" id="ARBA00012652"/>
    </source>
</evidence>
<name>A0A0G4P8D9_PENC3</name>
<feature type="domain" description="Alpha-L-rhamnosidase C-terminal" evidence="7">
    <location>
        <begin position="770"/>
        <end position="847"/>
    </location>
</feature>
<feature type="domain" description="Bacterial alpha-L-rhamnosidase N-terminal" evidence="5">
    <location>
        <begin position="141"/>
        <end position="302"/>
    </location>
</feature>
<dbReference type="Gene3D" id="1.50.10.10">
    <property type="match status" value="1"/>
</dbReference>
<dbReference type="EMBL" id="HG793141">
    <property type="protein sequence ID" value="CRL22586.1"/>
    <property type="molecule type" value="Genomic_DNA"/>
</dbReference>
<dbReference type="EC" id="3.2.1.40" evidence="2"/>
<proteinExistence type="predicted"/>
<dbReference type="Pfam" id="PF25788">
    <property type="entry name" value="Ig_Rha78A_N"/>
    <property type="match status" value="1"/>
</dbReference>
<evidence type="ECO:0000259" key="5">
    <source>
        <dbReference type="Pfam" id="PF08531"/>
    </source>
</evidence>
<evidence type="ECO:0000313" key="8">
    <source>
        <dbReference type="EMBL" id="CRL22586.1"/>
    </source>
</evidence>
<feature type="domain" description="Alpha-L-rhamnosidase six-hairpin glycosidase" evidence="6">
    <location>
        <begin position="417"/>
        <end position="765"/>
    </location>
</feature>
<dbReference type="Gene3D" id="2.60.40.10">
    <property type="entry name" value="Immunoglobulins"/>
    <property type="match status" value="1"/>
</dbReference>
<dbReference type="InterPro" id="IPR035398">
    <property type="entry name" value="Bac_rhamnosid_C"/>
</dbReference>
<evidence type="ECO:0000259" key="6">
    <source>
        <dbReference type="Pfam" id="PF17389"/>
    </source>
</evidence>
<dbReference type="Gene3D" id="2.60.420.10">
    <property type="entry name" value="Maltose phosphorylase, domain 3"/>
    <property type="match status" value="1"/>
</dbReference>
<dbReference type="Gene3D" id="2.60.120.260">
    <property type="entry name" value="Galactose-binding domain-like"/>
    <property type="match status" value="2"/>
</dbReference>
<reference evidence="8 9" key="1">
    <citation type="journal article" date="2014" name="Nat. Commun.">
        <title>Multiple recent horizontal transfers of a large genomic region in cheese making fungi.</title>
        <authorList>
            <person name="Cheeseman K."/>
            <person name="Ropars J."/>
            <person name="Renault P."/>
            <person name="Dupont J."/>
            <person name="Gouzy J."/>
            <person name="Branca A."/>
            <person name="Abraham A.L."/>
            <person name="Ceppi M."/>
            <person name="Conseiller E."/>
            <person name="Debuchy R."/>
            <person name="Malagnac F."/>
            <person name="Goarin A."/>
            <person name="Silar P."/>
            <person name="Lacoste S."/>
            <person name="Sallet E."/>
            <person name="Bensimon A."/>
            <person name="Giraud T."/>
            <person name="Brygoo Y."/>
        </authorList>
    </citation>
    <scope>NUCLEOTIDE SEQUENCE [LARGE SCALE GENOMIC DNA]</scope>
    <source>
        <strain evidence="9">FM 013</strain>
    </source>
</reference>
<dbReference type="InterPro" id="IPR035396">
    <property type="entry name" value="Bac_rhamnosid6H"/>
</dbReference>
<dbReference type="SUPFAM" id="SSF48208">
    <property type="entry name" value="Six-hairpin glycosidases"/>
    <property type="match status" value="1"/>
</dbReference>
<dbReference type="PIRSF" id="PIRSF010631">
    <property type="entry name" value="A-rhamnsds"/>
    <property type="match status" value="1"/>
</dbReference>
<dbReference type="InterPro" id="IPR013783">
    <property type="entry name" value="Ig-like_fold"/>
</dbReference>
<organism evidence="8 9">
    <name type="scientific">Penicillium camemberti (strain FM 013)</name>
    <dbReference type="NCBI Taxonomy" id="1429867"/>
    <lineage>
        <taxon>Eukaryota</taxon>
        <taxon>Fungi</taxon>
        <taxon>Dikarya</taxon>
        <taxon>Ascomycota</taxon>
        <taxon>Pezizomycotina</taxon>
        <taxon>Eurotiomycetes</taxon>
        <taxon>Eurotiomycetidae</taxon>
        <taxon>Eurotiales</taxon>
        <taxon>Aspergillaceae</taxon>
        <taxon>Penicillium</taxon>
    </lineage>
</organism>
<evidence type="ECO:0000256" key="1">
    <source>
        <dbReference type="ARBA" id="ARBA00001445"/>
    </source>
</evidence>
<accession>A0A0G4P8D9</accession>
<dbReference type="Pfam" id="PF05592">
    <property type="entry name" value="Bac_rhamnosid"/>
    <property type="match status" value="1"/>
</dbReference>
<dbReference type="InterPro" id="IPR012341">
    <property type="entry name" value="6hp_glycosidase-like_sf"/>
</dbReference>
<dbReference type="InterPro" id="IPR008902">
    <property type="entry name" value="Rhamnosid_concanavalin"/>
</dbReference>
<comment type="catalytic activity">
    <reaction evidence="1">
        <text>Hydrolysis of terminal non-reducing alpha-L-rhamnose residues in alpha-L-rhamnosides.</text>
        <dbReference type="EC" id="3.2.1.40"/>
    </reaction>
</comment>
<gene>
    <name evidence="8" type="ORF">PCAMFM013_S008g000015</name>
</gene>
<sequence length="891" mass="99374">MPKVIDIRFEHHEARDIGIGEDCPSISWSYIGEGQDWIQQSYTIEISRHGTTKTYVSCSNQCLFVPWPATPLLSMEVALVRVRASDEQGNLTEWSNVAKVEAGLLHQEDWKCHLIEAESADRKENYHRPTVFRREFSLRQQICRARLYVTSHGIYTAKLNGRSIGDHVLSPGWTNYKNRLTYQTFDISSHVGSDLNTLDVTVAPGWYSGRLGWGAGKTNVYGSALGLIALLQVEYEDGDSIVLGTDSGWQWGYGPTLSAELYDGEVFDANQSLSQLTQWGSVTCKPITDRLASPDGPPIRRTQEIQPIAILKSPSGKSIIDMGQNMVGWLRVKVVGGSAGHQIQLQFAEALENGECATRTLRAAKARDTVILGGDGTLEWEPNFTYHGFRYVGVDNWPGTLTTDCVKGIVVHTDMTKTGSFSCSNPLLNRLHENIIWSMRGNFLGIPTDCPQRDERLGWTGDINVFADTGNYLYRTGGILKTWLDDLKYEQQEAGGIVPLVVPNVIDGFDQDAHAIWGDVSVMLPWSLYRATGDRQVLARQYSSMKAWLDVIPRRESLLWNYTADWKLGDWLDPAAPPDDCGKATTNPTFVSDAFLVHITTLMKIISEILDEKADVQAYTVASEKIRSIFAHEYITPAGLVANCTQTAFALAMQFDLIPSEKQELYAGRYLSSIILDSSRYRIGTGFAGTPYIGHALSKVGQTDIFYRMLLSRKNPSWLYPVTMGATTIWERWDGLLPDGSINPGEMTSFNHYALGAVGSWMHSVILGFRIQEAGWKGIKIEPVPGGGLKWAEGEYLSGYGTYRVRWMIIQDSKTQDESLWVEVQVPPNTTADVRLPGSGDVKRVGSGLHSWTVPYQSTQWPPEPLSLPFGEKETFPVDESLPCPWNPHME</sequence>
<evidence type="ECO:0000313" key="9">
    <source>
        <dbReference type="Proteomes" id="UP000053732"/>
    </source>
</evidence>
<dbReference type="AlphaFoldDB" id="A0A0G4P8D9"/>
<dbReference type="Proteomes" id="UP000053732">
    <property type="component" value="Unassembled WGS sequence"/>
</dbReference>
<protein>
    <recommendedName>
        <fullName evidence="2">alpha-L-rhamnosidase</fullName>
        <ecNumber evidence="2">3.2.1.40</ecNumber>
    </recommendedName>
</protein>
<keyword evidence="9" id="KW-1185">Reference proteome</keyword>
<evidence type="ECO:0000259" key="7">
    <source>
        <dbReference type="Pfam" id="PF17390"/>
    </source>
</evidence>
<evidence type="ECO:0000259" key="4">
    <source>
        <dbReference type="Pfam" id="PF05592"/>
    </source>
</evidence>
<dbReference type="InterPro" id="IPR008928">
    <property type="entry name" value="6-hairpin_glycosidase_sf"/>
</dbReference>
<dbReference type="STRING" id="1429867.A0A0G4P8D9"/>
<dbReference type="Pfam" id="PF17390">
    <property type="entry name" value="Bac_rhamnosid_C"/>
    <property type="match status" value="1"/>
</dbReference>
<dbReference type="Pfam" id="PF08531">
    <property type="entry name" value="Bac_rhamnosid_N"/>
    <property type="match status" value="1"/>
</dbReference>
<feature type="domain" description="Alpha-L-rhamnosidase concanavalin-like" evidence="4">
    <location>
        <begin position="312"/>
        <end position="412"/>
    </location>
</feature>
<keyword evidence="8" id="KW-0326">Glycosidase</keyword>
<dbReference type="InterPro" id="IPR013737">
    <property type="entry name" value="Bac_rhamnosid_N"/>
</dbReference>
<dbReference type="PANTHER" id="PTHR33307:SF6">
    <property type="entry name" value="ALPHA-RHAMNOSIDASE (EUROFUNG)-RELATED"/>
    <property type="match status" value="1"/>
</dbReference>
<keyword evidence="3" id="KW-0378">Hydrolase</keyword>
<dbReference type="GO" id="GO:0005975">
    <property type="term" value="P:carbohydrate metabolic process"/>
    <property type="evidence" value="ECO:0007669"/>
    <property type="project" value="InterPro"/>
</dbReference>
<dbReference type="Pfam" id="PF17389">
    <property type="entry name" value="Bac_rhamnosid6H"/>
    <property type="match status" value="1"/>
</dbReference>
<evidence type="ECO:0000256" key="3">
    <source>
        <dbReference type="ARBA" id="ARBA00022801"/>
    </source>
</evidence>
<dbReference type="GO" id="GO:0030596">
    <property type="term" value="F:alpha-L-rhamnosidase activity"/>
    <property type="evidence" value="ECO:0007669"/>
    <property type="project" value="UniProtKB-EC"/>
</dbReference>
<dbReference type="PANTHER" id="PTHR33307">
    <property type="entry name" value="ALPHA-RHAMNOSIDASE (EUROFUNG)"/>
    <property type="match status" value="1"/>
</dbReference>
<dbReference type="InterPro" id="IPR016007">
    <property type="entry name" value="Alpha_rhamnosid"/>
</dbReference>